<feature type="compositionally biased region" description="Low complexity" evidence="12">
    <location>
        <begin position="1509"/>
        <end position="1540"/>
    </location>
</feature>
<dbReference type="InterPro" id="IPR057344">
    <property type="entry name" value="ARM_SRB8"/>
</dbReference>
<keyword evidence="7" id="KW-0010">Activator</keyword>
<evidence type="ECO:0000256" key="5">
    <source>
        <dbReference type="ARBA" id="ARBA00022491"/>
    </source>
</evidence>
<name>A0A9P9DWV2_9PLEO</name>
<evidence type="ECO:0000256" key="12">
    <source>
        <dbReference type="SAM" id="MobiDB-lite"/>
    </source>
</evidence>
<proteinExistence type="inferred from homology"/>
<evidence type="ECO:0000256" key="6">
    <source>
        <dbReference type="ARBA" id="ARBA00023015"/>
    </source>
</evidence>
<keyword evidence="6" id="KW-0805">Transcription regulation</keyword>
<dbReference type="Pfam" id="PF09497">
    <property type="entry name" value="Med12"/>
    <property type="match status" value="1"/>
</dbReference>
<comment type="function">
    <text evidence="10">Component of the SRB8-11 complex. The SRB8-11 complex is a regulatory module of the Mediator complex which is itself involved in regulation of basal and activated RNA polymerase II-dependent transcription. The SRB8-11 complex may be involved in the transcriptional repression of a subset of genes regulated by Mediator. It may inhibit the association of the Mediator complex with RNA polymerase II to form the holoenzyme complex.</text>
</comment>
<organism evidence="14 15">
    <name type="scientific">Dendryphion nanum</name>
    <dbReference type="NCBI Taxonomy" id="256645"/>
    <lineage>
        <taxon>Eukaryota</taxon>
        <taxon>Fungi</taxon>
        <taxon>Dikarya</taxon>
        <taxon>Ascomycota</taxon>
        <taxon>Pezizomycotina</taxon>
        <taxon>Dothideomycetes</taxon>
        <taxon>Pleosporomycetidae</taxon>
        <taxon>Pleosporales</taxon>
        <taxon>Torulaceae</taxon>
        <taxon>Dendryphion</taxon>
    </lineage>
</organism>
<dbReference type="OrthoDB" id="20828at2759"/>
<feature type="compositionally biased region" description="Polar residues" evidence="12">
    <location>
        <begin position="1491"/>
        <end position="1508"/>
    </location>
</feature>
<keyword evidence="5" id="KW-0678">Repressor</keyword>
<sequence length="1608" mass="178715">MTSRPGPGIQESLQHRGSSGPPRPQVRRQPSRPVINPHHVPLQDTIDPTLDDHRRAIEDPLNKTRPMLGAVKGKPPPLEGIHTGAYDSIRPLPKGKPQLFFGTLGNTTFENALSSPHGQAAMVGGNLPVPPRPGSSLPGHHPQQRRIFPGGTGVKGEPSVKAPSSDAPPLALLFPGGKPADFSPWTGTGPDDSLNESLVKIGINNKTSFGNESNTARNSIWNPLKNNKSSLSTLSTLFVAVLEKRQSSGRMSAPNSFKPPPRLTLRDSTRETWLHDLANPTVNLRRLSRTIPHGITGKALLEQCLNKNIPLSRAVWLAKCVGINEMRSHKRKGQAGTITWVRGWTSSVEQFLDNTIAAVGQQDWKPRITYALHLATQLYKDRLLEEDHYIDWILKNLESSVPERLFVWLLVVTIYWPDLVASRRRGKRLAEMLLNHAEKFYQLEDEFQNSPVLEFLEKVITKLLATRPACLLLPRGWDRYGAVLHTLARRHPHPQISRIVDVLEYRNVRVLCSSQNTPASKQDSHRKVLGLLDTVNYTTGVRIEQLAFECMELISDARILISIALQWASSLYRDGMYRVYLVTRLVRKWSQLGADIDDNVLFYLQSMYTKPGHDSQNIFRIIAELVRSKTFSVGRYLQWLIATGSASHSRDLSLSSAWPLRLITEIPLTGLPEQVRNLRSTLLRGTSHSAEAEDQSMDAAENMVRRQLPNLFGQDTLGYSPLNVNLHCISSTVRLELAILLRQQVSTSVEFCHRIPTKDPSLEESGPVSAITLHEFHVVRALLEKFGDLAILADVVGMVATSLDETVLASAADTLHHNYKTFSAIGALEPLFGKIAMRYAAIRTNRFPERELLLSLNDLCRTARADGHLKQAIVYDLSRYEQKNSVAACSPVSDTMADVVSTSAMDSDEEIDRILSSGTSMDYQIMVRVFGKIVNNLEEQLNKGFFPSGNHAIWFHRLRSFDETAFDGILSEWLKSLFVKHSVQLSHAAVPSLVTSGCLTLTRLLEISRGYIGTHKNTNPDLALQMCGHVLDLLLPSEQLSIVCPLQEGYRYRLEQQKFAHNADGVILTLIRDTLESASSSISPGVQQKMSSILSNHRLLAIMRFYATSSVKLLSSALGIGEVVFSEQTCHQIKALLDRLLDPTDHLGLSHKAIDEQVSIVVNTADYMSLPFCQLEIRQMFSSNTSQSEISVDSMSAALLEAVKLAVEKDQSSWCDLVAGLEADLTSKIREYAERELLNASAHFNNTSVFDPQTLDEEPEPFIRKYLTVIDFTASEAVVDGQLPIIAGLIERFRGIAEALNKIVDDQRLDLETKSSTLSARPVCAWLNALLRLTVVHSSVPLSKAPNQHQVALLWSLRSLFIHPALAVYPSISELVFDVAALLSDSISDEVRNHLTRLDAIKATDNARCAFVFGTVPPSDGWFALSKPAPLTATQASSSPQLQPSQPAQVQQVQSQQQQTPSPASMQRSLSQQQQQQQMQAQAQRMYSQYPQNTPQTQQSKMLSQFQRMASGAQGNQQSQLQQMQQMQQMQSLAQQRNSQPSPVQRQSTGPLQPGTPLGKPVPAKQEKIEMRQLPFALKRWEILPESGGNAMGNETAISMTLFGARKV</sequence>
<dbReference type="GO" id="GO:0003712">
    <property type="term" value="F:transcription coregulator activity"/>
    <property type="evidence" value="ECO:0007669"/>
    <property type="project" value="InterPro"/>
</dbReference>
<feature type="compositionally biased region" description="Polar residues" evidence="12">
    <location>
        <begin position="1541"/>
        <end position="1551"/>
    </location>
</feature>
<dbReference type="GO" id="GO:0006357">
    <property type="term" value="P:regulation of transcription by RNA polymerase II"/>
    <property type="evidence" value="ECO:0007669"/>
    <property type="project" value="InterPro"/>
</dbReference>
<keyword evidence="15" id="KW-1185">Reference proteome</keyword>
<feature type="compositionally biased region" description="Low complexity" evidence="12">
    <location>
        <begin position="1434"/>
        <end position="1490"/>
    </location>
</feature>
<dbReference type="InterPro" id="IPR019035">
    <property type="entry name" value="Mediator_Med12"/>
</dbReference>
<feature type="domain" description="Mediator complex subunit Med12" evidence="13">
    <location>
        <begin position="256"/>
        <end position="319"/>
    </location>
</feature>
<gene>
    <name evidence="14" type="ORF">B0J11DRAFT_558277</name>
</gene>
<evidence type="ECO:0000256" key="2">
    <source>
        <dbReference type="ARBA" id="ARBA00010289"/>
    </source>
</evidence>
<evidence type="ECO:0000256" key="3">
    <source>
        <dbReference type="ARBA" id="ARBA00011629"/>
    </source>
</evidence>
<evidence type="ECO:0000256" key="4">
    <source>
        <dbReference type="ARBA" id="ARBA00019622"/>
    </source>
</evidence>
<feature type="region of interest" description="Disordered" evidence="12">
    <location>
        <begin position="1434"/>
        <end position="1566"/>
    </location>
</feature>
<dbReference type="PANTHER" id="PTHR46567:SF1">
    <property type="entry name" value="MEDIATOR OF RNA POLYMERASE II TRANSCRIPTION SUBUNIT 12"/>
    <property type="match status" value="1"/>
</dbReference>
<comment type="subunit">
    <text evidence="3">Component of the SRB8-11 complex, which itself associates with the Mediator complex.</text>
</comment>
<protein>
    <recommendedName>
        <fullName evidence="4">Mediator of RNA polymerase II transcription subunit 12</fullName>
    </recommendedName>
    <alternativeName>
        <fullName evidence="11">Mediator complex subunit 12</fullName>
    </alternativeName>
</protein>
<evidence type="ECO:0000256" key="8">
    <source>
        <dbReference type="ARBA" id="ARBA00023163"/>
    </source>
</evidence>
<dbReference type="Proteomes" id="UP000700596">
    <property type="component" value="Unassembled WGS sequence"/>
</dbReference>
<comment type="subcellular location">
    <subcellularLocation>
        <location evidence="1">Nucleus</location>
    </subcellularLocation>
</comment>
<evidence type="ECO:0000256" key="9">
    <source>
        <dbReference type="ARBA" id="ARBA00023242"/>
    </source>
</evidence>
<reference evidence="14" key="1">
    <citation type="journal article" date="2021" name="Nat. Commun.">
        <title>Genetic determinants of endophytism in the Arabidopsis root mycobiome.</title>
        <authorList>
            <person name="Mesny F."/>
            <person name="Miyauchi S."/>
            <person name="Thiergart T."/>
            <person name="Pickel B."/>
            <person name="Atanasova L."/>
            <person name="Karlsson M."/>
            <person name="Huettel B."/>
            <person name="Barry K.W."/>
            <person name="Haridas S."/>
            <person name="Chen C."/>
            <person name="Bauer D."/>
            <person name="Andreopoulos W."/>
            <person name="Pangilinan J."/>
            <person name="LaButti K."/>
            <person name="Riley R."/>
            <person name="Lipzen A."/>
            <person name="Clum A."/>
            <person name="Drula E."/>
            <person name="Henrissat B."/>
            <person name="Kohler A."/>
            <person name="Grigoriev I.V."/>
            <person name="Martin F.M."/>
            <person name="Hacquard S."/>
        </authorList>
    </citation>
    <scope>NUCLEOTIDE SEQUENCE</scope>
    <source>
        <strain evidence="14">MPI-CAGE-CH-0243</strain>
    </source>
</reference>
<dbReference type="GO" id="GO:0016592">
    <property type="term" value="C:mediator complex"/>
    <property type="evidence" value="ECO:0007669"/>
    <property type="project" value="InterPro"/>
</dbReference>
<comment type="similarity">
    <text evidence="2">Belongs to the Mediator complex subunit 12 family.</text>
</comment>
<keyword evidence="9" id="KW-0539">Nucleus</keyword>
<evidence type="ECO:0000256" key="7">
    <source>
        <dbReference type="ARBA" id="ARBA00023159"/>
    </source>
</evidence>
<keyword evidence="8" id="KW-0804">Transcription</keyword>
<evidence type="ECO:0000256" key="11">
    <source>
        <dbReference type="ARBA" id="ARBA00032010"/>
    </source>
</evidence>
<dbReference type="SMART" id="SM01281">
    <property type="entry name" value="Med12"/>
    <property type="match status" value="1"/>
</dbReference>
<feature type="region of interest" description="Disordered" evidence="12">
    <location>
        <begin position="1"/>
        <end position="47"/>
    </location>
</feature>
<comment type="caution">
    <text evidence="14">The sequence shown here is derived from an EMBL/GenBank/DDBJ whole genome shotgun (WGS) entry which is preliminary data.</text>
</comment>
<evidence type="ECO:0000256" key="10">
    <source>
        <dbReference type="ARBA" id="ARBA00025661"/>
    </source>
</evidence>
<accession>A0A9P9DWV2</accession>
<evidence type="ECO:0000256" key="1">
    <source>
        <dbReference type="ARBA" id="ARBA00004123"/>
    </source>
</evidence>
<evidence type="ECO:0000313" key="15">
    <source>
        <dbReference type="Proteomes" id="UP000700596"/>
    </source>
</evidence>
<dbReference type="PANTHER" id="PTHR46567">
    <property type="entry name" value="MEDIATOR OF RNA POLYMERASE II TRANSCRIPTION SUBUNIT 12"/>
    <property type="match status" value="1"/>
</dbReference>
<dbReference type="Pfam" id="PF25326">
    <property type="entry name" value="ARM_SRB8"/>
    <property type="match status" value="1"/>
</dbReference>
<dbReference type="EMBL" id="JAGMWT010000006">
    <property type="protein sequence ID" value="KAH7126743.1"/>
    <property type="molecule type" value="Genomic_DNA"/>
</dbReference>
<evidence type="ECO:0000313" key="14">
    <source>
        <dbReference type="EMBL" id="KAH7126743.1"/>
    </source>
</evidence>
<evidence type="ECO:0000259" key="13">
    <source>
        <dbReference type="SMART" id="SM01281"/>
    </source>
</evidence>